<keyword evidence="7 11" id="KW-0594">Phospholipid biosynthesis</keyword>
<comment type="catalytic activity">
    <reaction evidence="11">
        <text>a 1,2-diacyl-sn-glycero-3-phospho-L-serine + H(+) = a 1,2-diacyl-sn-glycero-3-phosphoethanolamine + CO2</text>
        <dbReference type="Rhea" id="RHEA:20828"/>
        <dbReference type="ChEBI" id="CHEBI:15378"/>
        <dbReference type="ChEBI" id="CHEBI:16526"/>
        <dbReference type="ChEBI" id="CHEBI:57262"/>
        <dbReference type="ChEBI" id="CHEBI:64612"/>
        <dbReference type="EC" id="4.1.1.65"/>
    </reaction>
</comment>
<comment type="function">
    <text evidence="11">Catalyzes the formation of phosphatidylethanolamine (PtdEtn) from phosphatidylserine (PtdSer).</text>
</comment>
<evidence type="ECO:0000256" key="12">
    <source>
        <dbReference type="SAM" id="Phobius"/>
    </source>
</evidence>
<name>A0ABS3M5Y9_9BACT</name>
<evidence type="ECO:0000313" key="14">
    <source>
        <dbReference type="Proteomes" id="UP000664265"/>
    </source>
</evidence>
<evidence type="ECO:0000256" key="4">
    <source>
        <dbReference type="ARBA" id="ARBA00023098"/>
    </source>
</evidence>
<keyword evidence="2 11" id="KW-0444">Lipid biosynthesis</keyword>
<keyword evidence="12" id="KW-0812">Transmembrane</keyword>
<dbReference type="NCBIfam" id="NF003678">
    <property type="entry name" value="PRK05305.1-2"/>
    <property type="match status" value="1"/>
</dbReference>
<comment type="PTM">
    <text evidence="11">Is synthesized initially as an inactive proenzyme. Formation of the active enzyme involves a self-maturation process in which the active site pyruvoyl group is generated from an internal serine residue via an autocatalytic post-translational modification. Two non-identical subunits are generated from the proenzyme in this reaction, and the pyruvate is formed at the N-terminus of the alpha chain, which is derived from the carboxyl end of the proenzyme. The post-translation cleavage follows an unusual pathway, termed non-hydrolytic serinolysis, in which the side chain hydroxyl group of the serine supplies its oxygen atom to form the C-terminus of the beta chain, while the remainder of the serine residue undergoes an oxidative deamination to produce ammonia and the pyruvoyl prosthetic group on the alpha chain.</text>
</comment>
<dbReference type="Proteomes" id="UP000664265">
    <property type="component" value="Unassembled WGS sequence"/>
</dbReference>
<proteinExistence type="inferred from homology"/>
<evidence type="ECO:0000256" key="8">
    <source>
        <dbReference type="ARBA" id="ARBA00023239"/>
    </source>
</evidence>
<evidence type="ECO:0000256" key="3">
    <source>
        <dbReference type="ARBA" id="ARBA00022793"/>
    </source>
</evidence>
<keyword evidence="9 11" id="KW-1208">Phospholipid metabolism</keyword>
<keyword evidence="12" id="KW-1133">Transmembrane helix</keyword>
<evidence type="ECO:0000256" key="5">
    <source>
        <dbReference type="ARBA" id="ARBA00023136"/>
    </source>
</evidence>
<keyword evidence="5 11" id="KW-0472">Membrane</keyword>
<evidence type="ECO:0000256" key="7">
    <source>
        <dbReference type="ARBA" id="ARBA00023209"/>
    </source>
</evidence>
<sequence length="231" mass="26521">MIKIKKKLKKIRIHREGTDQLIYTFIGIAAIALLLYRLDNKIPFWSFTVLCTIFYCIIVNFYRCPIRYFSETDDTDHLVVAPADGRIVVIEEVEEKEYFHDRRLMISIFMSLFNVHANWFPVDGKVKFVVHKDGNYHKAWLPKASEENEHADIIITTPDGVDVLCRQIAGAMARRIVTYAKEGEDCYIDEHLGFIKLGSRVDVYLPIGTEVCVKMGQTTTGDQTVIAKLKG</sequence>
<evidence type="ECO:0000256" key="2">
    <source>
        <dbReference type="ARBA" id="ARBA00022516"/>
    </source>
</evidence>
<feature type="site" description="Cleavage (non-hydrolytic); by autocatalysis" evidence="11">
    <location>
        <begin position="198"/>
        <end position="199"/>
    </location>
</feature>
<feature type="transmembrane region" description="Helical" evidence="12">
    <location>
        <begin position="44"/>
        <end position="62"/>
    </location>
</feature>
<dbReference type="PANTHER" id="PTHR35809">
    <property type="entry name" value="ARCHAETIDYLSERINE DECARBOXYLASE PROENZYME-RELATED"/>
    <property type="match status" value="1"/>
</dbReference>
<keyword evidence="3 11" id="KW-0210">Decarboxylase</keyword>
<organism evidence="13 14">
    <name type="scientific">Prevotella illustrans</name>
    <dbReference type="NCBI Taxonomy" id="2800387"/>
    <lineage>
        <taxon>Bacteria</taxon>
        <taxon>Pseudomonadati</taxon>
        <taxon>Bacteroidota</taxon>
        <taxon>Bacteroidia</taxon>
        <taxon>Bacteroidales</taxon>
        <taxon>Prevotellaceae</taxon>
        <taxon>Prevotella</taxon>
    </lineage>
</organism>
<feature type="chain" id="PRO_5044905813" description="Phosphatidylserine decarboxylase alpha chain" evidence="11">
    <location>
        <begin position="199"/>
        <end position="231"/>
    </location>
</feature>
<dbReference type="HAMAP" id="MF_00664">
    <property type="entry name" value="PS_decarb_PSD_A"/>
    <property type="match status" value="1"/>
</dbReference>
<comment type="similarity">
    <text evidence="11">Belongs to the phosphatidylserine decarboxylase family. PSD-A subfamily.</text>
</comment>
<comment type="pathway">
    <text evidence="11">Phospholipid metabolism; phosphatidylethanolamine biosynthesis; phosphatidylethanolamine from CDP-diacylglycerol: step 2/2.</text>
</comment>
<dbReference type="GO" id="GO:0004609">
    <property type="term" value="F:phosphatidylserine decarboxylase activity"/>
    <property type="evidence" value="ECO:0007669"/>
    <property type="project" value="UniProtKB-EC"/>
</dbReference>
<reference evidence="13 14" key="1">
    <citation type="submission" date="2021-01" db="EMBL/GenBank/DDBJ databases">
        <title>Prevotella A2931 sp. nov.</title>
        <authorList>
            <person name="Buhl M."/>
            <person name="Oberhettinger P."/>
        </authorList>
    </citation>
    <scope>NUCLEOTIDE SEQUENCE [LARGE SCALE GENOMIC DNA]</scope>
    <source>
        <strain evidence="13 14">A2931</strain>
    </source>
</reference>
<dbReference type="Pfam" id="PF02666">
    <property type="entry name" value="PS_Dcarbxylase"/>
    <property type="match status" value="1"/>
</dbReference>
<evidence type="ECO:0000256" key="9">
    <source>
        <dbReference type="ARBA" id="ARBA00023264"/>
    </source>
</evidence>
<evidence type="ECO:0000256" key="11">
    <source>
        <dbReference type="HAMAP-Rule" id="MF_00664"/>
    </source>
</evidence>
<comment type="cofactor">
    <cofactor evidence="11">
        <name>pyruvate</name>
        <dbReference type="ChEBI" id="CHEBI:15361"/>
    </cofactor>
    <text evidence="11">Binds 1 pyruvoyl group covalently per subunit.</text>
</comment>
<gene>
    <name evidence="11" type="primary">psd</name>
    <name evidence="13" type="ORF">JHU38_07350</name>
</gene>
<feature type="chain" id="PRO_5044905812" description="Phosphatidylserine decarboxylase beta chain" evidence="11">
    <location>
        <begin position="1"/>
        <end position="198"/>
    </location>
</feature>
<feature type="active site" description="Schiff-base intermediate with substrate; via pyruvic acid" evidence="11">
    <location>
        <position position="199"/>
    </location>
</feature>
<keyword evidence="8 11" id="KW-0456">Lyase</keyword>
<comment type="subcellular location">
    <subcellularLocation>
        <location evidence="11">Cell membrane</location>
        <topology evidence="11">Peripheral membrane protein</topology>
    </subcellularLocation>
</comment>
<evidence type="ECO:0000256" key="1">
    <source>
        <dbReference type="ARBA" id="ARBA00022475"/>
    </source>
</evidence>
<dbReference type="EC" id="4.1.1.65" evidence="11"/>
<feature type="modified residue" description="Pyruvic acid (Ser); by autocatalysis" evidence="11">
    <location>
        <position position="199"/>
    </location>
</feature>
<keyword evidence="14" id="KW-1185">Reference proteome</keyword>
<dbReference type="EMBL" id="JAERMS010000020">
    <property type="protein sequence ID" value="MBO1363585.1"/>
    <property type="molecule type" value="Genomic_DNA"/>
</dbReference>
<dbReference type="InterPro" id="IPR003817">
    <property type="entry name" value="PS_Dcarbxylase"/>
</dbReference>
<protein>
    <recommendedName>
        <fullName evidence="11">Phosphatidylserine decarboxylase proenzyme</fullName>
        <ecNumber evidence="11">4.1.1.65</ecNumber>
    </recommendedName>
    <component>
        <recommendedName>
            <fullName evidence="11">Phosphatidylserine decarboxylase alpha chain</fullName>
        </recommendedName>
    </component>
    <component>
        <recommendedName>
            <fullName evidence="11">Phosphatidylserine decarboxylase beta chain</fullName>
        </recommendedName>
    </component>
</protein>
<comment type="caution">
    <text evidence="13">The sequence shown here is derived from an EMBL/GenBank/DDBJ whole genome shotgun (WGS) entry which is preliminary data.</text>
</comment>
<comment type="subunit">
    <text evidence="11">Heterodimer of a large membrane-associated beta subunit and a small pyruvoyl-containing alpha subunit.</text>
</comment>
<evidence type="ECO:0000256" key="6">
    <source>
        <dbReference type="ARBA" id="ARBA00023145"/>
    </source>
</evidence>
<keyword evidence="10 11" id="KW-0670">Pyruvate</keyword>
<keyword evidence="6 11" id="KW-0865">Zymogen</keyword>
<evidence type="ECO:0000256" key="10">
    <source>
        <dbReference type="ARBA" id="ARBA00023317"/>
    </source>
</evidence>
<evidence type="ECO:0000313" key="13">
    <source>
        <dbReference type="EMBL" id="MBO1363585.1"/>
    </source>
</evidence>
<dbReference type="RefSeq" id="WP_107581296.1">
    <property type="nucleotide sequence ID" value="NZ_JAERMS010000020.1"/>
</dbReference>
<keyword evidence="4 11" id="KW-0443">Lipid metabolism</keyword>
<keyword evidence="1 11" id="KW-1003">Cell membrane</keyword>
<feature type="transmembrane region" description="Helical" evidence="12">
    <location>
        <begin position="21"/>
        <end position="38"/>
    </location>
</feature>
<dbReference type="InterPro" id="IPR033175">
    <property type="entry name" value="PSD-A"/>
</dbReference>
<dbReference type="PANTHER" id="PTHR35809:SF1">
    <property type="entry name" value="ARCHAETIDYLSERINE DECARBOXYLASE PROENZYME-RELATED"/>
    <property type="match status" value="1"/>
</dbReference>
<accession>A0ABS3M5Y9</accession>